<reference evidence="4 5" key="1">
    <citation type="submission" date="2011-09" db="EMBL/GenBank/DDBJ databases">
        <title>The draft genome of Treponema saccharophilum DSM 2985.</title>
        <authorList>
            <consortium name="US DOE Joint Genome Institute (JGI-PGF)"/>
            <person name="Lucas S."/>
            <person name="Copeland A."/>
            <person name="Lapidus A."/>
            <person name="Glavina del Rio T."/>
            <person name="Dalin E."/>
            <person name="Tice H."/>
            <person name="Bruce D."/>
            <person name="Goodwin L."/>
            <person name="Pitluck S."/>
            <person name="Peters L."/>
            <person name="Kyrpides N."/>
            <person name="Mavromatis K."/>
            <person name="Ivanova N."/>
            <person name="Markowitz V."/>
            <person name="Cheng J.-F."/>
            <person name="Hugenholtz P."/>
            <person name="Woyke T."/>
            <person name="Wu D."/>
            <person name="Gronow S."/>
            <person name="Wellnitz S."/>
            <person name="Brambilla E."/>
            <person name="Klenk H.-P."/>
            <person name="Eisen J.A."/>
        </authorList>
    </citation>
    <scope>NUCLEOTIDE SEQUENCE [LARGE SCALE GENOMIC DNA]</scope>
    <source>
        <strain evidence="4 5">DSM 2985</strain>
    </source>
</reference>
<comment type="similarity">
    <text evidence="1">Belongs to the FGGY kinase family.</text>
</comment>
<dbReference type="RefSeq" id="WP_002703544.1">
    <property type="nucleotide sequence ID" value="NZ_AGRW01000042.1"/>
</dbReference>
<proteinExistence type="inferred from homology"/>
<dbReference type="AlphaFoldDB" id="H7EJQ1"/>
<evidence type="ECO:0000313" key="4">
    <source>
        <dbReference type="EMBL" id="EIC02171.1"/>
    </source>
</evidence>
<dbReference type="STRING" id="907348.TresaDRAFT_2151"/>
<dbReference type="OrthoDB" id="9805576at2"/>
<keyword evidence="2" id="KW-0808">Transferase</keyword>
<gene>
    <name evidence="4" type="ORF">TresaDRAFT_2151</name>
</gene>
<accession>H7EJQ1</accession>
<dbReference type="GO" id="GO:0016301">
    <property type="term" value="F:kinase activity"/>
    <property type="evidence" value="ECO:0007669"/>
    <property type="project" value="UniProtKB-KW"/>
</dbReference>
<dbReference type="Gene3D" id="3.30.420.40">
    <property type="match status" value="3"/>
</dbReference>
<evidence type="ECO:0000256" key="1">
    <source>
        <dbReference type="ARBA" id="ARBA00009156"/>
    </source>
</evidence>
<evidence type="ECO:0000256" key="3">
    <source>
        <dbReference type="ARBA" id="ARBA00022777"/>
    </source>
</evidence>
<dbReference type="PANTHER" id="PTHR43095:SF5">
    <property type="entry name" value="XYLULOSE KINASE"/>
    <property type="match status" value="1"/>
</dbReference>
<name>H7EJQ1_9SPIR</name>
<keyword evidence="3 4" id="KW-0418">Kinase</keyword>
<dbReference type="PANTHER" id="PTHR43095">
    <property type="entry name" value="SUGAR KINASE"/>
    <property type="match status" value="1"/>
</dbReference>
<dbReference type="SUPFAM" id="SSF53067">
    <property type="entry name" value="Actin-like ATPase domain"/>
    <property type="match status" value="2"/>
</dbReference>
<dbReference type="InterPro" id="IPR043129">
    <property type="entry name" value="ATPase_NBD"/>
</dbReference>
<dbReference type="InterPro" id="IPR050406">
    <property type="entry name" value="FGGY_Carb_Kinase"/>
</dbReference>
<dbReference type="Proteomes" id="UP000003571">
    <property type="component" value="Unassembled WGS sequence"/>
</dbReference>
<evidence type="ECO:0000313" key="5">
    <source>
        <dbReference type="Proteomes" id="UP000003571"/>
    </source>
</evidence>
<dbReference type="PATRIC" id="fig|907348.3.peg.1100"/>
<comment type="caution">
    <text evidence="4">The sequence shown here is derived from an EMBL/GenBank/DDBJ whole genome shotgun (WGS) entry which is preliminary data.</text>
</comment>
<evidence type="ECO:0000256" key="2">
    <source>
        <dbReference type="ARBA" id="ARBA00022679"/>
    </source>
</evidence>
<sequence>MTDTILCIDIGTTSLKAALLSDRRTVEAKTRVALEKGSGADGWISALKKAVAELKSENESAAIEAICVSGNGPTLVLERDGDALATLLWNAPTPKSDSPKTESLYIPRMIAARKVFPGEWEKASSVMSGPEFLIKFLTGNALTILPAKGFEKAYWSDEELRRFGFGADERAKLPPFKKMGSFAGKICEKAAIGTGLLEGTLVFAGAPDFVVALIGTGTIYPGKLCDRAGSSEGINLCTSRPIFADGIRTLPSAIPGLWNASALIPDSGRRKDESPDALLEEFSSAIEKLRNAAESNGELFPDELAMTGGQCLDKEWISRKEKAAGMNIRVPFCNDAELIGDLVLARLALGDYDDMDEACFVLCGM</sequence>
<organism evidence="4 5">
    <name type="scientific">Treponema saccharophilum DSM 2985</name>
    <dbReference type="NCBI Taxonomy" id="907348"/>
    <lineage>
        <taxon>Bacteria</taxon>
        <taxon>Pseudomonadati</taxon>
        <taxon>Spirochaetota</taxon>
        <taxon>Spirochaetia</taxon>
        <taxon>Spirochaetales</taxon>
        <taxon>Treponemataceae</taxon>
        <taxon>Treponema</taxon>
    </lineage>
</organism>
<dbReference type="EMBL" id="AGRW01000042">
    <property type="protein sequence ID" value="EIC02171.1"/>
    <property type="molecule type" value="Genomic_DNA"/>
</dbReference>
<keyword evidence="5" id="KW-1185">Reference proteome</keyword>
<dbReference type="eggNOG" id="COG1070">
    <property type="taxonomic scope" value="Bacteria"/>
</dbReference>
<protein>
    <submittedName>
        <fullName evidence="4">Carbohydrate kinase, FGGY</fullName>
    </submittedName>
</protein>